<dbReference type="GO" id="GO:0006654">
    <property type="term" value="P:phosphatidic acid biosynthetic process"/>
    <property type="evidence" value="ECO:0007669"/>
    <property type="project" value="TreeGrafter"/>
</dbReference>
<evidence type="ECO:0000259" key="5">
    <source>
        <dbReference type="SMART" id="SM00563"/>
    </source>
</evidence>
<dbReference type="EMBL" id="AM902716">
    <property type="protein sequence ID" value="CAP44725.1"/>
    <property type="molecule type" value="Genomic_DNA"/>
</dbReference>
<dbReference type="SMART" id="SM00563">
    <property type="entry name" value="PlsC"/>
    <property type="match status" value="1"/>
</dbReference>
<dbReference type="InterPro" id="IPR002123">
    <property type="entry name" value="Plipid/glycerol_acylTrfase"/>
</dbReference>
<evidence type="ECO:0000313" key="7">
    <source>
        <dbReference type="Proteomes" id="UP000001225"/>
    </source>
</evidence>
<protein>
    <submittedName>
        <fullName evidence="6">Acyltransferase</fullName>
        <ecNumber evidence="6">2.3.1.-</ecNumber>
    </submittedName>
</protein>
<dbReference type="PANTHER" id="PTHR10434">
    <property type="entry name" value="1-ACYL-SN-GLYCEROL-3-PHOSPHATE ACYLTRANSFERASE"/>
    <property type="match status" value="1"/>
</dbReference>
<evidence type="ECO:0000256" key="1">
    <source>
        <dbReference type="ARBA" id="ARBA00005189"/>
    </source>
</evidence>
<accession>A9ICW9</accession>
<feature type="transmembrane region" description="Helical" evidence="4">
    <location>
        <begin position="20"/>
        <end position="44"/>
    </location>
</feature>
<dbReference type="Pfam" id="PF01553">
    <property type="entry name" value="Acyltransferase"/>
    <property type="match status" value="1"/>
</dbReference>
<evidence type="ECO:0000313" key="6">
    <source>
        <dbReference type="EMBL" id="CAP44725.1"/>
    </source>
</evidence>
<proteinExistence type="predicted"/>
<reference evidence="6 7" key="1">
    <citation type="journal article" date="2008" name="BMC Genomics">
        <title>The missing link: Bordetella petrii is endowed with both the metabolic versatility of environmental bacteria and virulence traits of pathogenic Bordetellae.</title>
        <authorList>
            <person name="Gross R."/>
            <person name="Guzman C.A."/>
            <person name="Sebaihia M."/>
            <person name="Martins Dos Santos V.A."/>
            <person name="Pieper D.H."/>
            <person name="Koebnik R."/>
            <person name="Lechner M."/>
            <person name="Bartels D."/>
            <person name="Buhrmester J."/>
            <person name="Choudhuri J.V."/>
            <person name="Ebensen T."/>
            <person name="Gaigalat L."/>
            <person name="Herrmann S."/>
            <person name="Khachane A.N."/>
            <person name="Larisch C."/>
            <person name="Link S."/>
            <person name="Linke B."/>
            <person name="Meyer F."/>
            <person name="Mormann S."/>
            <person name="Nakunst D."/>
            <person name="Rueckert C."/>
            <person name="Schneiker-Bekel S."/>
            <person name="Schulze K."/>
            <person name="Vorhoelter F.J."/>
            <person name="Yevsa T."/>
            <person name="Engle J.T."/>
            <person name="Goldman W.E."/>
            <person name="Puehler A."/>
            <person name="Goebel U.B."/>
            <person name="Goesmann A."/>
            <person name="Bloecker H."/>
            <person name="Kaiser O."/>
            <person name="Martinez-Arias R."/>
        </authorList>
    </citation>
    <scope>NUCLEOTIDE SEQUENCE [LARGE SCALE GENOMIC DNA]</scope>
    <source>
        <strain evidence="7">ATCC BAA-461 / DSM 12804 / CCUG 43448 / CIP 107267 / Se-1111R</strain>
    </source>
</reference>
<keyword evidence="3 6" id="KW-0012">Acyltransferase</keyword>
<dbReference type="KEGG" id="bpt:Bpet4374"/>
<sequence>MSANPLLDPRPHPGRQDAWLWRLLATAIAFTLFGLGGLLLRLAVFPCLRLFTGDASQQRRRARVTIAWTFRYFIRFMVRLGILTVDFQGAERLGRPGQMIIANHPSLLDVVFLIGHVANANCIVKHDLVNNVFTRGPVTAAGYISNNESFDMLNQAAQVLRDGQTLIVFPEGSRTPRDSLPRFHRGACAIAMRGAAVITPAVIRMSPRSLMKGEPWYRIPPRRMHYSIHVGADVDPSQWRSQTPLPIAGRRLNERLHTYFHNELAKHDKH</sequence>
<dbReference type="AlphaFoldDB" id="A9ICW9"/>
<dbReference type="eggNOG" id="COG0204">
    <property type="taxonomic scope" value="Bacteria"/>
</dbReference>
<keyword evidence="4" id="KW-0812">Transmembrane</keyword>
<keyword evidence="4" id="KW-0472">Membrane</keyword>
<keyword evidence="4" id="KW-1133">Transmembrane helix</keyword>
<name>A9ICW9_BORPD</name>
<dbReference type="Proteomes" id="UP000001225">
    <property type="component" value="Chromosome"/>
</dbReference>
<dbReference type="PANTHER" id="PTHR10434:SF66">
    <property type="entry name" value="PHOSPHOLIPID_GLYCEROL ACYLTRANSFERASE DOMAIN-CONTAINING PROTEIN"/>
    <property type="match status" value="1"/>
</dbReference>
<keyword evidence="2 6" id="KW-0808">Transferase</keyword>
<organism evidence="6 7">
    <name type="scientific">Bordetella petrii (strain ATCC BAA-461 / DSM 12804 / CCUG 43448 / CIP 107267 / Se-1111R)</name>
    <dbReference type="NCBI Taxonomy" id="340100"/>
    <lineage>
        <taxon>Bacteria</taxon>
        <taxon>Pseudomonadati</taxon>
        <taxon>Pseudomonadota</taxon>
        <taxon>Betaproteobacteria</taxon>
        <taxon>Burkholderiales</taxon>
        <taxon>Alcaligenaceae</taxon>
        <taxon>Bordetella</taxon>
    </lineage>
</organism>
<dbReference type="CDD" id="cd07989">
    <property type="entry name" value="LPLAT_AGPAT-like"/>
    <property type="match status" value="1"/>
</dbReference>
<evidence type="ECO:0000256" key="2">
    <source>
        <dbReference type="ARBA" id="ARBA00022679"/>
    </source>
</evidence>
<keyword evidence="7" id="KW-1185">Reference proteome</keyword>
<evidence type="ECO:0000256" key="4">
    <source>
        <dbReference type="SAM" id="Phobius"/>
    </source>
</evidence>
<dbReference type="EC" id="2.3.1.-" evidence="6"/>
<feature type="transmembrane region" description="Helical" evidence="4">
    <location>
        <begin position="65"/>
        <end position="85"/>
    </location>
</feature>
<evidence type="ECO:0000256" key="3">
    <source>
        <dbReference type="ARBA" id="ARBA00023315"/>
    </source>
</evidence>
<dbReference type="STRING" id="94624.Bpet4374"/>
<feature type="domain" description="Phospholipid/glycerol acyltransferase" evidence="5">
    <location>
        <begin position="98"/>
        <end position="206"/>
    </location>
</feature>
<dbReference type="SUPFAM" id="SSF69593">
    <property type="entry name" value="Glycerol-3-phosphate (1)-acyltransferase"/>
    <property type="match status" value="1"/>
</dbReference>
<comment type="pathway">
    <text evidence="1">Lipid metabolism.</text>
</comment>
<dbReference type="GO" id="GO:0003841">
    <property type="term" value="F:1-acylglycerol-3-phosphate O-acyltransferase activity"/>
    <property type="evidence" value="ECO:0007669"/>
    <property type="project" value="TreeGrafter"/>
</dbReference>
<gene>
    <name evidence="6" type="ordered locus">Bpet4374</name>
</gene>